<evidence type="ECO:0000256" key="2">
    <source>
        <dbReference type="ARBA" id="ARBA00022448"/>
    </source>
</evidence>
<keyword evidence="2" id="KW-0813">Transport</keyword>
<name>A0A0D7BF28_9AGAR</name>
<protein>
    <submittedName>
        <fullName evidence="4">Mog1p/PsbP-like protein</fullName>
    </submittedName>
</protein>
<reference evidence="4 5" key="1">
    <citation type="journal article" date="2015" name="Fungal Genet. Biol.">
        <title>Evolution of novel wood decay mechanisms in Agaricales revealed by the genome sequences of Fistulina hepatica and Cylindrobasidium torrendii.</title>
        <authorList>
            <person name="Floudas D."/>
            <person name="Held B.W."/>
            <person name="Riley R."/>
            <person name="Nagy L.G."/>
            <person name="Koehler G."/>
            <person name="Ransdell A.S."/>
            <person name="Younus H."/>
            <person name="Chow J."/>
            <person name="Chiniquy J."/>
            <person name="Lipzen A."/>
            <person name="Tritt A."/>
            <person name="Sun H."/>
            <person name="Haridas S."/>
            <person name="LaButti K."/>
            <person name="Ohm R.A."/>
            <person name="Kues U."/>
            <person name="Blanchette R.A."/>
            <person name="Grigoriev I.V."/>
            <person name="Minto R.E."/>
            <person name="Hibbett D.S."/>
        </authorList>
    </citation>
    <scope>NUCLEOTIDE SEQUENCE [LARGE SCALE GENOMIC DNA]</scope>
    <source>
        <strain evidence="4 5">FP15055 ss-10</strain>
    </source>
</reference>
<dbReference type="GO" id="GO:0005085">
    <property type="term" value="F:guanyl-nucleotide exchange factor activity"/>
    <property type="evidence" value="ECO:0007669"/>
    <property type="project" value="TreeGrafter"/>
</dbReference>
<dbReference type="GO" id="GO:0031267">
    <property type="term" value="F:small GTPase binding"/>
    <property type="evidence" value="ECO:0007669"/>
    <property type="project" value="TreeGrafter"/>
</dbReference>
<gene>
    <name evidence="4" type="ORF">CYLTODRAFT_251733</name>
</gene>
<dbReference type="OrthoDB" id="10255285at2759"/>
<sequence length="174" mass="19175">MSLKELFGGAITALAPTNLIDASEIRQVPDTQEVLLYPDSDVSIIVEVLERVQPSDYREAAKFHFGSLAHDNSAADSTVLSVDIVPNDRGDGTPDAIILDGSQHVQKFNRTTLDTVHILMAVYRLVQKNVDLVVTFNIPVGAEDGSGLETLQRTRTQFEQFSRSLRIVDFSLFA</sequence>
<dbReference type="Gene3D" id="3.40.1000.10">
    <property type="entry name" value="Mog1/PsbP, alpha/beta/alpha sandwich"/>
    <property type="match status" value="1"/>
</dbReference>
<dbReference type="Pfam" id="PF04603">
    <property type="entry name" value="Mog1"/>
    <property type="match status" value="1"/>
</dbReference>
<dbReference type="GO" id="GO:0005634">
    <property type="term" value="C:nucleus"/>
    <property type="evidence" value="ECO:0007669"/>
    <property type="project" value="TreeGrafter"/>
</dbReference>
<evidence type="ECO:0000313" key="5">
    <source>
        <dbReference type="Proteomes" id="UP000054007"/>
    </source>
</evidence>
<comment type="similarity">
    <text evidence="1">Belongs to the MOG1 family.</text>
</comment>
<proteinExistence type="inferred from homology"/>
<evidence type="ECO:0000256" key="1">
    <source>
        <dbReference type="ARBA" id="ARBA00010307"/>
    </source>
</evidence>
<dbReference type="InterPro" id="IPR016123">
    <property type="entry name" value="Mog1/PsbP_a/b/a-sand"/>
</dbReference>
<evidence type="ECO:0000256" key="3">
    <source>
        <dbReference type="ARBA" id="ARBA00022927"/>
    </source>
</evidence>
<dbReference type="InterPro" id="IPR007681">
    <property type="entry name" value="Mog1"/>
</dbReference>
<dbReference type="STRING" id="1314674.A0A0D7BF28"/>
<dbReference type="AlphaFoldDB" id="A0A0D7BF28"/>
<accession>A0A0D7BF28</accession>
<organism evidence="4 5">
    <name type="scientific">Cylindrobasidium torrendii FP15055 ss-10</name>
    <dbReference type="NCBI Taxonomy" id="1314674"/>
    <lineage>
        <taxon>Eukaryota</taxon>
        <taxon>Fungi</taxon>
        <taxon>Dikarya</taxon>
        <taxon>Basidiomycota</taxon>
        <taxon>Agaricomycotina</taxon>
        <taxon>Agaricomycetes</taxon>
        <taxon>Agaricomycetidae</taxon>
        <taxon>Agaricales</taxon>
        <taxon>Marasmiineae</taxon>
        <taxon>Physalacriaceae</taxon>
        <taxon>Cylindrobasidium</taxon>
    </lineage>
</organism>
<dbReference type="GO" id="GO:0006606">
    <property type="term" value="P:protein import into nucleus"/>
    <property type="evidence" value="ECO:0007669"/>
    <property type="project" value="TreeGrafter"/>
</dbReference>
<keyword evidence="5" id="KW-1185">Reference proteome</keyword>
<dbReference type="EMBL" id="KN880497">
    <property type="protein sequence ID" value="KIY68709.1"/>
    <property type="molecule type" value="Genomic_DNA"/>
</dbReference>
<evidence type="ECO:0000313" key="4">
    <source>
        <dbReference type="EMBL" id="KIY68709.1"/>
    </source>
</evidence>
<dbReference type="PANTHER" id="PTHR15837:SF0">
    <property type="entry name" value="RAN GUANINE NUCLEOTIDE RELEASE FACTOR"/>
    <property type="match status" value="1"/>
</dbReference>
<keyword evidence="3" id="KW-0653">Protein transport</keyword>
<dbReference type="PANTHER" id="PTHR15837">
    <property type="entry name" value="RAN GUANINE NUCLEOTIDE RELEASE FACTOR"/>
    <property type="match status" value="1"/>
</dbReference>
<dbReference type="SUPFAM" id="SSF55724">
    <property type="entry name" value="Mog1p/PsbP-like"/>
    <property type="match status" value="1"/>
</dbReference>
<dbReference type="Proteomes" id="UP000054007">
    <property type="component" value="Unassembled WGS sequence"/>
</dbReference>